<dbReference type="InterPro" id="IPR000944">
    <property type="entry name" value="Tscrpt_reg_Rrf2"/>
</dbReference>
<gene>
    <name evidence="1" type="ORF">HF577_33275</name>
</gene>
<keyword evidence="2" id="KW-1185">Reference proteome</keyword>
<dbReference type="Proteomes" id="UP001296706">
    <property type="component" value="Unassembled WGS sequence"/>
</dbReference>
<dbReference type="Gene3D" id="1.10.10.10">
    <property type="entry name" value="Winged helix-like DNA-binding domain superfamily/Winged helix DNA-binding domain"/>
    <property type="match status" value="1"/>
</dbReference>
<evidence type="ECO:0000313" key="1">
    <source>
        <dbReference type="EMBL" id="NMH81947.1"/>
    </source>
</evidence>
<dbReference type="RefSeq" id="WP_169399968.1">
    <property type="nucleotide sequence ID" value="NZ_BAAAJH010000028.1"/>
</dbReference>
<dbReference type="PANTHER" id="PTHR33221">
    <property type="entry name" value="WINGED HELIX-TURN-HELIX TRANSCRIPTIONAL REGULATOR, RRF2 FAMILY"/>
    <property type="match status" value="1"/>
</dbReference>
<name>A0ABX1RNH2_9PSEU</name>
<organism evidence="1 2">
    <name type="scientific">Pseudonocardia xinjiangensis</name>
    <dbReference type="NCBI Taxonomy" id="75289"/>
    <lineage>
        <taxon>Bacteria</taxon>
        <taxon>Bacillati</taxon>
        <taxon>Actinomycetota</taxon>
        <taxon>Actinomycetes</taxon>
        <taxon>Pseudonocardiales</taxon>
        <taxon>Pseudonocardiaceae</taxon>
        <taxon>Pseudonocardia</taxon>
    </lineage>
</organism>
<dbReference type="NCBIfam" id="TIGR00738">
    <property type="entry name" value="rrf2_super"/>
    <property type="match status" value="1"/>
</dbReference>
<dbReference type="InterPro" id="IPR036390">
    <property type="entry name" value="WH_DNA-bd_sf"/>
</dbReference>
<sequence length="160" mass="17316">MRMGRGVEWAVHALLTMTWLGDDEPVPTAQLAANYELPPAYLNKQLQALVRAGLLVSVPGARGGFRMARPAQEITLMDVVAAIEGPDDAFQCTEIRRRGMGENLPAGTFRAPCAVSAGMQRAELAWRRSLAAQTIADVRAEADARAPGVAPMVRRTYGRD</sequence>
<accession>A0ABX1RNH2</accession>
<dbReference type="PROSITE" id="PS51197">
    <property type="entry name" value="HTH_RRF2_2"/>
    <property type="match status" value="1"/>
</dbReference>
<dbReference type="Pfam" id="PF02082">
    <property type="entry name" value="Rrf2"/>
    <property type="match status" value="1"/>
</dbReference>
<protein>
    <submittedName>
        <fullName evidence="1">Rrf2 family transcriptional regulator</fullName>
    </submittedName>
</protein>
<dbReference type="InterPro" id="IPR036388">
    <property type="entry name" value="WH-like_DNA-bd_sf"/>
</dbReference>
<evidence type="ECO:0000313" key="2">
    <source>
        <dbReference type="Proteomes" id="UP001296706"/>
    </source>
</evidence>
<comment type="caution">
    <text evidence="1">The sequence shown here is derived from an EMBL/GenBank/DDBJ whole genome shotgun (WGS) entry which is preliminary data.</text>
</comment>
<dbReference type="EMBL" id="JAAXKY010000183">
    <property type="protein sequence ID" value="NMH81947.1"/>
    <property type="molecule type" value="Genomic_DNA"/>
</dbReference>
<reference evidence="1 2" key="1">
    <citation type="submission" date="2020-04" db="EMBL/GenBank/DDBJ databases">
        <authorList>
            <person name="Klaysubun C."/>
            <person name="Duangmal K."/>
            <person name="Lipun K."/>
        </authorList>
    </citation>
    <scope>NUCLEOTIDE SEQUENCE [LARGE SCALE GENOMIC DNA]</scope>
    <source>
        <strain evidence="1 2">JCM 11839</strain>
    </source>
</reference>
<proteinExistence type="predicted"/>
<dbReference type="SUPFAM" id="SSF46785">
    <property type="entry name" value="Winged helix' DNA-binding domain"/>
    <property type="match status" value="1"/>
</dbReference>
<dbReference type="PANTHER" id="PTHR33221:SF13">
    <property type="entry name" value="TRANSCRIPTIONAL REGULATOR-RELATED"/>
    <property type="match status" value="1"/>
</dbReference>